<dbReference type="FunFam" id="1.10.630.10:FF:000036">
    <property type="entry name" value="CYtochrome P450 family"/>
    <property type="match status" value="1"/>
</dbReference>
<dbReference type="InterPro" id="IPR017972">
    <property type="entry name" value="Cyt_P450_CS"/>
</dbReference>
<dbReference type="GO" id="GO:0005737">
    <property type="term" value="C:cytoplasm"/>
    <property type="evidence" value="ECO:0007669"/>
    <property type="project" value="TreeGrafter"/>
</dbReference>
<dbReference type="InterPro" id="IPR050182">
    <property type="entry name" value="Cytochrome_P450_fam2"/>
</dbReference>
<feature type="chain" id="PRO_5043934439" description="Cytochrome P450" evidence="10">
    <location>
        <begin position="22"/>
        <end position="497"/>
    </location>
</feature>
<evidence type="ECO:0000313" key="12">
    <source>
        <dbReference type="Proteomes" id="UP001487740"/>
    </source>
</evidence>
<evidence type="ECO:0000256" key="4">
    <source>
        <dbReference type="ARBA" id="ARBA00022723"/>
    </source>
</evidence>
<organism evidence="11 12">
    <name type="scientific">Scylla paramamosain</name>
    <name type="common">Mud crab</name>
    <dbReference type="NCBI Taxonomy" id="85552"/>
    <lineage>
        <taxon>Eukaryota</taxon>
        <taxon>Metazoa</taxon>
        <taxon>Ecdysozoa</taxon>
        <taxon>Arthropoda</taxon>
        <taxon>Crustacea</taxon>
        <taxon>Multicrustacea</taxon>
        <taxon>Malacostraca</taxon>
        <taxon>Eumalacostraca</taxon>
        <taxon>Eucarida</taxon>
        <taxon>Decapoda</taxon>
        <taxon>Pleocyemata</taxon>
        <taxon>Brachyura</taxon>
        <taxon>Eubrachyura</taxon>
        <taxon>Portunoidea</taxon>
        <taxon>Portunidae</taxon>
        <taxon>Portuninae</taxon>
        <taxon>Scylla</taxon>
    </lineage>
</organism>
<name>A0AAW0TU90_SCYPA</name>
<accession>A0AAW0TU90</accession>
<evidence type="ECO:0000256" key="3">
    <source>
        <dbReference type="ARBA" id="ARBA00022617"/>
    </source>
</evidence>
<evidence type="ECO:0008006" key="13">
    <source>
        <dbReference type="Google" id="ProtNLM"/>
    </source>
</evidence>
<dbReference type="AlphaFoldDB" id="A0AAW0TU90"/>
<dbReference type="GO" id="GO:0005506">
    <property type="term" value="F:iron ion binding"/>
    <property type="evidence" value="ECO:0007669"/>
    <property type="project" value="InterPro"/>
</dbReference>
<dbReference type="InterPro" id="IPR002401">
    <property type="entry name" value="Cyt_P450_E_grp-I"/>
</dbReference>
<comment type="similarity">
    <text evidence="2 9">Belongs to the cytochrome P450 family.</text>
</comment>
<evidence type="ECO:0000256" key="1">
    <source>
        <dbReference type="ARBA" id="ARBA00001971"/>
    </source>
</evidence>
<evidence type="ECO:0000256" key="5">
    <source>
        <dbReference type="ARBA" id="ARBA00023002"/>
    </source>
</evidence>
<feature type="signal peptide" evidence="10">
    <location>
        <begin position="1"/>
        <end position="21"/>
    </location>
</feature>
<sequence>MVWVALAVMAVVAAVVLVVRSRVDDRDMPPGPKGLPLIGNVLDLLKEDSVIYFTRLAEQYGPFYSVQLGGRRVVVLSSSHWLNQAFVRQGDMFNHRPRGTVLSFIMGGKGIADAEDTVWRDSRRFTLHVLRDFGMGKRSVENYVNRELQDFMEVTQKSVGRAYNPHYDLATSVLNIVWHMFVGERFQMGDNTLRWIVDSLELSLTLVEQGGFLNYMPLLQFIGTFMKPRAVKVGRNVLHRLTYISELIAKHKATLDDPDRDFDLMYEFLLQQRKELRQGKTDTIFTDNQLKWLLSDLFIVGLDTTVTTLRWCFLFLVRQQDVQRRVFKEVEATIGLDRQPTYEDRLKMPYTEAFINEVFRFGSITPLAVHASPEETTLGGYRIPKRTWVIGNLYGIHWDKKVWGDPENFRPERFLNEAGEFVRSEHVLPFSVGRRNCLGESLARIEIFLFLTSMLQKYEFGVAEGFEKPSTNFRCGVTLNPCEYHILLTERNPIIMP</sequence>
<dbReference type="PANTHER" id="PTHR24300:SF376">
    <property type="entry name" value="CYTOCHROME P450 15A1"/>
    <property type="match status" value="1"/>
</dbReference>
<evidence type="ECO:0000313" key="11">
    <source>
        <dbReference type="EMBL" id="KAK8390851.1"/>
    </source>
</evidence>
<dbReference type="PRINTS" id="PR00463">
    <property type="entry name" value="EP450I"/>
</dbReference>
<evidence type="ECO:0000256" key="9">
    <source>
        <dbReference type="RuleBase" id="RU000461"/>
    </source>
</evidence>
<evidence type="ECO:0000256" key="8">
    <source>
        <dbReference type="PIRSR" id="PIRSR602401-1"/>
    </source>
</evidence>
<evidence type="ECO:0000256" key="10">
    <source>
        <dbReference type="SAM" id="SignalP"/>
    </source>
</evidence>
<dbReference type="PANTHER" id="PTHR24300">
    <property type="entry name" value="CYTOCHROME P450 508A4-RELATED"/>
    <property type="match status" value="1"/>
</dbReference>
<dbReference type="InterPro" id="IPR036396">
    <property type="entry name" value="Cyt_P450_sf"/>
</dbReference>
<keyword evidence="6 8" id="KW-0408">Iron</keyword>
<dbReference type="EMBL" id="JARAKH010000025">
    <property type="protein sequence ID" value="KAK8390851.1"/>
    <property type="molecule type" value="Genomic_DNA"/>
</dbReference>
<proteinExistence type="inferred from homology"/>
<protein>
    <recommendedName>
        <fullName evidence="13">Cytochrome P450</fullName>
    </recommendedName>
</protein>
<dbReference type="SUPFAM" id="SSF48264">
    <property type="entry name" value="Cytochrome P450"/>
    <property type="match status" value="1"/>
</dbReference>
<dbReference type="GO" id="GO:0020037">
    <property type="term" value="F:heme binding"/>
    <property type="evidence" value="ECO:0007669"/>
    <property type="project" value="InterPro"/>
</dbReference>
<keyword evidence="10" id="KW-0732">Signal</keyword>
<comment type="caution">
    <text evidence="11">The sequence shown here is derived from an EMBL/GenBank/DDBJ whole genome shotgun (WGS) entry which is preliminary data.</text>
</comment>
<dbReference type="Gene3D" id="1.10.630.10">
    <property type="entry name" value="Cytochrome P450"/>
    <property type="match status" value="1"/>
</dbReference>
<keyword evidence="12" id="KW-1185">Reference proteome</keyword>
<keyword evidence="3 8" id="KW-0349">Heme</keyword>
<dbReference type="PROSITE" id="PS00086">
    <property type="entry name" value="CYTOCHROME_P450"/>
    <property type="match status" value="1"/>
</dbReference>
<evidence type="ECO:0000256" key="6">
    <source>
        <dbReference type="ARBA" id="ARBA00023004"/>
    </source>
</evidence>
<dbReference type="GO" id="GO:0008395">
    <property type="term" value="F:steroid hydroxylase activity"/>
    <property type="evidence" value="ECO:0007669"/>
    <property type="project" value="TreeGrafter"/>
</dbReference>
<evidence type="ECO:0000256" key="7">
    <source>
        <dbReference type="ARBA" id="ARBA00023033"/>
    </source>
</evidence>
<reference evidence="11 12" key="1">
    <citation type="submission" date="2023-03" db="EMBL/GenBank/DDBJ databases">
        <title>High-quality genome of Scylla paramamosain provides insights in environmental adaptation.</title>
        <authorList>
            <person name="Zhang L."/>
        </authorList>
    </citation>
    <scope>NUCLEOTIDE SEQUENCE [LARGE SCALE GENOMIC DNA]</scope>
    <source>
        <strain evidence="11">LZ_2023a</strain>
        <tissue evidence="11">Muscle</tissue>
    </source>
</reference>
<gene>
    <name evidence="11" type="ORF">O3P69_010518</name>
</gene>
<comment type="cofactor">
    <cofactor evidence="1 8">
        <name>heme</name>
        <dbReference type="ChEBI" id="CHEBI:30413"/>
    </cofactor>
</comment>
<dbReference type="Pfam" id="PF00067">
    <property type="entry name" value="p450"/>
    <property type="match status" value="1"/>
</dbReference>
<dbReference type="GO" id="GO:0006805">
    <property type="term" value="P:xenobiotic metabolic process"/>
    <property type="evidence" value="ECO:0007669"/>
    <property type="project" value="TreeGrafter"/>
</dbReference>
<dbReference type="GO" id="GO:0016712">
    <property type="term" value="F:oxidoreductase activity, acting on paired donors, with incorporation or reduction of molecular oxygen, reduced flavin or flavoprotein as one donor, and incorporation of one atom of oxygen"/>
    <property type="evidence" value="ECO:0007669"/>
    <property type="project" value="TreeGrafter"/>
</dbReference>
<evidence type="ECO:0000256" key="2">
    <source>
        <dbReference type="ARBA" id="ARBA00010617"/>
    </source>
</evidence>
<dbReference type="PRINTS" id="PR00385">
    <property type="entry name" value="P450"/>
</dbReference>
<keyword evidence="7 9" id="KW-0503">Monooxygenase</keyword>
<keyword evidence="5 9" id="KW-0560">Oxidoreductase</keyword>
<keyword evidence="4 8" id="KW-0479">Metal-binding</keyword>
<feature type="binding site" description="axial binding residue" evidence="8">
    <location>
        <position position="437"/>
    </location>
    <ligand>
        <name>heme</name>
        <dbReference type="ChEBI" id="CHEBI:30413"/>
    </ligand>
    <ligandPart>
        <name>Fe</name>
        <dbReference type="ChEBI" id="CHEBI:18248"/>
    </ligandPart>
</feature>
<dbReference type="Proteomes" id="UP001487740">
    <property type="component" value="Unassembled WGS sequence"/>
</dbReference>
<dbReference type="GO" id="GO:0006082">
    <property type="term" value="P:organic acid metabolic process"/>
    <property type="evidence" value="ECO:0007669"/>
    <property type="project" value="TreeGrafter"/>
</dbReference>
<dbReference type="InterPro" id="IPR001128">
    <property type="entry name" value="Cyt_P450"/>
</dbReference>